<feature type="compositionally biased region" description="Basic residues" evidence="1">
    <location>
        <begin position="59"/>
        <end position="73"/>
    </location>
</feature>
<feature type="region of interest" description="Disordered" evidence="1">
    <location>
        <begin position="52"/>
        <end position="73"/>
    </location>
</feature>
<dbReference type="KEGG" id="bmx:BMS_2730"/>
<name>E1WXJ0_HALMS</name>
<accession>E1WXJ0</accession>
<gene>
    <name evidence="2" type="ordered locus">BMS_2730</name>
</gene>
<evidence type="ECO:0000313" key="2">
    <source>
        <dbReference type="EMBL" id="CBW27507.1"/>
    </source>
</evidence>
<dbReference type="HOGENOM" id="CLU_2699590_0_0_7"/>
<organism evidence="2 3">
    <name type="scientific">Halobacteriovorax marinus (strain ATCC BAA-682 / DSM 15412 / SJ)</name>
    <name type="common">Bacteriovorax marinus</name>
    <dbReference type="NCBI Taxonomy" id="862908"/>
    <lineage>
        <taxon>Bacteria</taxon>
        <taxon>Pseudomonadati</taxon>
        <taxon>Bdellovibrionota</taxon>
        <taxon>Bacteriovoracia</taxon>
        <taxon>Bacteriovoracales</taxon>
        <taxon>Halobacteriovoraceae</taxon>
        <taxon>Halobacteriovorax</taxon>
    </lineage>
</organism>
<protein>
    <submittedName>
        <fullName evidence="2">Uncharacterized protein</fullName>
    </submittedName>
</protein>
<dbReference type="EMBL" id="FQ312005">
    <property type="protein sequence ID" value="CBW27507.1"/>
    <property type="molecule type" value="Genomic_DNA"/>
</dbReference>
<evidence type="ECO:0000313" key="3">
    <source>
        <dbReference type="Proteomes" id="UP000008963"/>
    </source>
</evidence>
<dbReference type="RefSeq" id="WP_014245282.1">
    <property type="nucleotide sequence ID" value="NC_016620.1"/>
</dbReference>
<dbReference type="STRING" id="862908.BMS_2730"/>
<sequence length="73" mass="8473">MSTTTDTSTIESKGIRNFRTAADIENFYRFIQDNGLRREASLVLSAIVGNLRQKEKKETRKKKAKARRKEKLQ</sequence>
<evidence type="ECO:0000256" key="1">
    <source>
        <dbReference type="SAM" id="MobiDB-lite"/>
    </source>
</evidence>
<dbReference type="Proteomes" id="UP000008963">
    <property type="component" value="Chromosome"/>
</dbReference>
<dbReference type="PATRIC" id="fig|862908.3.peg.2606"/>
<keyword evidence="3" id="KW-1185">Reference proteome</keyword>
<reference evidence="3" key="1">
    <citation type="journal article" date="2013" name="ISME J.">
        <title>A small predatory core genome in the divergent marine Bacteriovorax marinus SJ and the terrestrial Bdellovibrio bacteriovorus.</title>
        <authorList>
            <person name="Crossman L.C."/>
            <person name="Chen H."/>
            <person name="Cerdeno-Tarraga A.M."/>
            <person name="Brooks K."/>
            <person name="Quail M.A."/>
            <person name="Pineiro S.A."/>
            <person name="Hobley L."/>
            <person name="Sockett R.E."/>
            <person name="Bentley S.D."/>
            <person name="Parkhill J."/>
            <person name="Williams H.N."/>
            <person name="Stine O.C."/>
        </authorList>
    </citation>
    <scope>NUCLEOTIDE SEQUENCE [LARGE SCALE GENOMIC DNA]</scope>
    <source>
        <strain evidence="3">ATCC BAA-682 / DSM 15412 / SJ</strain>
    </source>
</reference>
<dbReference type="OrthoDB" id="5297774at2"/>
<proteinExistence type="predicted"/>
<dbReference type="AlphaFoldDB" id="E1WXJ0"/>